<evidence type="ECO:0000313" key="2">
    <source>
        <dbReference type="EMBL" id="KKP29405.1"/>
    </source>
</evidence>
<evidence type="ECO:0000313" key="3">
    <source>
        <dbReference type="Proteomes" id="UP000034934"/>
    </source>
</evidence>
<protein>
    <submittedName>
        <fullName evidence="2">Uncharacterized protein</fullName>
    </submittedName>
</protein>
<gene>
    <name evidence="2" type="ORF">UR19_C0015G0001</name>
</gene>
<feature type="region of interest" description="Disordered" evidence="1">
    <location>
        <begin position="50"/>
        <end position="71"/>
    </location>
</feature>
<organism evidence="2 3">
    <name type="scientific">Candidatus Nomurabacteria bacterium GW2011_GWF1_31_48</name>
    <dbReference type="NCBI Taxonomy" id="1618767"/>
    <lineage>
        <taxon>Bacteria</taxon>
        <taxon>Candidatus Nomuraibacteriota</taxon>
    </lineage>
</organism>
<name>A0A0G0ARI0_9BACT</name>
<reference evidence="2 3" key="1">
    <citation type="journal article" date="2015" name="Nature">
        <title>rRNA introns, odd ribosomes, and small enigmatic genomes across a large radiation of phyla.</title>
        <authorList>
            <person name="Brown C.T."/>
            <person name="Hug L.A."/>
            <person name="Thomas B.C."/>
            <person name="Sharon I."/>
            <person name="Castelle C.J."/>
            <person name="Singh A."/>
            <person name="Wilkins M.J."/>
            <person name="Williams K.H."/>
            <person name="Banfield J.F."/>
        </authorList>
    </citation>
    <scope>NUCLEOTIDE SEQUENCE [LARGE SCALE GENOMIC DNA]</scope>
</reference>
<dbReference type="AlphaFoldDB" id="A0A0G0ARI0"/>
<evidence type="ECO:0000256" key="1">
    <source>
        <dbReference type="SAM" id="MobiDB-lite"/>
    </source>
</evidence>
<dbReference type="EMBL" id="LBOG01000015">
    <property type="protein sequence ID" value="KKP29405.1"/>
    <property type="molecule type" value="Genomic_DNA"/>
</dbReference>
<dbReference type="Proteomes" id="UP000034934">
    <property type="component" value="Unassembled WGS sequence"/>
</dbReference>
<proteinExistence type="predicted"/>
<sequence length="71" mass="8153">MYIAPMTTELHCDHCGKYMATLRDARVRAGMAVYCKPCNDIIKSMLNQNRNRNKSHSSEMPDFLKDIFGGR</sequence>
<comment type="caution">
    <text evidence="2">The sequence shown here is derived from an EMBL/GenBank/DDBJ whole genome shotgun (WGS) entry which is preliminary data.</text>
</comment>
<accession>A0A0G0ARI0</accession>
<feature type="compositionally biased region" description="Basic and acidic residues" evidence="1">
    <location>
        <begin position="56"/>
        <end position="65"/>
    </location>
</feature>